<evidence type="ECO:0000256" key="8">
    <source>
        <dbReference type="SAM" id="Phobius"/>
    </source>
</evidence>
<evidence type="ECO:0000313" key="10">
    <source>
        <dbReference type="EMBL" id="MBB4267496.1"/>
    </source>
</evidence>
<feature type="transmembrane region" description="Helical" evidence="8">
    <location>
        <begin position="302"/>
        <end position="325"/>
    </location>
</feature>
<dbReference type="InterPro" id="IPR050256">
    <property type="entry name" value="Glycosyltransferase_2"/>
</dbReference>
<evidence type="ECO:0000256" key="7">
    <source>
        <dbReference type="ARBA" id="ARBA00023136"/>
    </source>
</evidence>
<keyword evidence="11" id="KW-1185">Reference proteome</keyword>
<dbReference type="Pfam" id="PF00535">
    <property type="entry name" value="Glycos_transf_2"/>
    <property type="match status" value="1"/>
</dbReference>
<dbReference type="InterPro" id="IPR001173">
    <property type="entry name" value="Glyco_trans_2-like"/>
</dbReference>
<dbReference type="PANTHER" id="PTHR48090">
    <property type="entry name" value="UNDECAPRENYL-PHOSPHATE 4-DEOXY-4-FORMAMIDO-L-ARABINOSE TRANSFERASE-RELATED"/>
    <property type="match status" value="1"/>
</dbReference>
<dbReference type="GO" id="GO:0005886">
    <property type="term" value="C:plasma membrane"/>
    <property type="evidence" value="ECO:0007669"/>
    <property type="project" value="TreeGrafter"/>
</dbReference>
<evidence type="ECO:0000259" key="9">
    <source>
        <dbReference type="Pfam" id="PF00535"/>
    </source>
</evidence>
<evidence type="ECO:0000256" key="4">
    <source>
        <dbReference type="ARBA" id="ARBA00022692"/>
    </source>
</evidence>
<keyword evidence="5" id="KW-0448">Lipopolysaccharide biosynthesis</keyword>
<dbReference type="GO" id="GO:0016757">
    <property type="term" value="F:glycosyltransferase activity"/>
    <property type="evidence" value="ECO:0007669"/>
    <property type="project" value="UniProtKB-KW"/>
</dbReference>
<dbReference type="RefSeq" id="WP_184046955.1">
    <property type="nucleotide sequence ID" value="NZ_JACIGK010000028.1"/>
</dbReference>
<proteinExistence type="predicted"/>
<protein>
    <submittedName>
        <fullName evidence="10">Glycosyltransferase involved in cell wall biosynthesis</fullName>
    </submittedName>
</protein>
<gene>
    <name evidence="10" type="ORF">GGD89_003140</name>
</gene>
<dbReference type="EMBL" id="JACIGK010000028">
    <property type="protein sequence ID" value="MBB4267496.1"/>
    <property type="molecule type" value="Genomic_DNA"/>
</dbReference>
<name>A0A7W6RGD9_9PROT</name>
<keyword evidence="7 8" id="KW-0472">Membrane</keyword>
<evidence type="ECO:0000256" key="2">
    <source>
        <dbReference type="ARBA" id="ARBA00022676"/>
    </source>
</evidence>
<keyword evidence="6 8" id="KW-1133">Transmembrane helix</keyword>
<accession>A0A7W6RGD9</accession>
<evidence type="ECO:0000256" key="6">
    <source>
        <dbReference type="ARBA" id="ARBA00022989"/>
    </source>
</evidence>
<dbReference type="PANTHER" id="PTHR48090:SF3">
    <property type="entry name" value="UNDECAPRENYL-PHOSPHATE 4-DEOXY-4-FORMAMIDO-L-ARABINOSE TRANSFERASE"/>
    <property type="match status" value="1"/>
</dbReference>
<organism evidence="10 11">
    <name type="scientific">Roseospira visakhapatnamensis</name>
    <dbReference type="NCBI Taxonomy" id="390880"/>
    <lineage>
        <taxon>Bacteria</taxon>
        <taxon>Pseudomonadati</taxon>
        <taxon>Pseudomonadota</taxon>
        <taxon>Alphaproteobacteria</taxon>
        <taxon>Rhodospirillales</taxon>
        <taxon>Rhodospirillaceae</taxon>
        <taxon>Roseospira</taxon>
    </lineage>
</organism>
<dbReference type="GO" id="GO:0009103">
    <property type="term" value="P:lipopolysaccharide biosynthetic process"/>
    <property type="evidence" value="ECO:0007669"/>
    <property type="project" value="UniProtKB-KW"/>
</dbReference>
<evidence type="ECO:0000256" key="3">
    <source>
        <dbReference type="ARBA" id="ARBA00022679"/>
    </source>
</evidence>
<keyword evidence="1" id="KW-1003">Cell membrane</keyword>
<sequence>MPSHPCVSRARVAPAEPAGFATGDSADHPPADLPPDVSIVVPMFNEDACLDAFHRRTTAAMAALGVEYEIIAVSDGSTDGTNARLATLAAGDPRLKPRYLTRNTGQWAAMSAGFRVARGAHVVVMDADLQNRPEDIATLLAAAEGGADLVSGRRQGRPESAVWRLWPSRAANAMLRATTGCPARDMGGFKCLRGDVARRLRLRAGQHRLLPALVHLMGGSVVEVDVHADARFAGTSKYGLNRVVDVLFDIVMLWFQASFKARPIYLFGRISLATVLVAGAVLLWLGLERIIVGTPITSRPLFYVSMGVGLAAMMLMGFGFVLELLSDTHARVTGQDPYMVRDRPPRRVGDAIERERA</sequence>
<feature type="transmembrane region" description="Helical" evidence="8">
    <location>
        <begin position="266"/>
        <end position="287"/>
    </location>
</feature>
<dbReference type="Gene3D" id="3.90.550.10">
    <property type="entry name" value="Spore Coat Polysaccharide Biosynthesis Protein SpsA, Chain A"/>
    <property type="match status" value="1"/>
</dbReference>
<feature type="domain" description="Glycosyltransferase 2-like" evidence="9">
    <location>
        <begin position="38"/>
        <end position="170"/>
    </location>
</feature>
<dbReference type="AlphaFoldDB" id="A0A7W6RGD9"/>
<dbReference type="InterPro" id="IPR029044">
    <property type="entry name" value="Nucleotide-diphossugar_trans"/>
</dbReference>
<dbReference type="SUPFAM" id="SSF53448">
    <property type="entry name" value="Nucleotide-diphospho-sugar transferases"/>
    <property type="match status" value="1"/>
</dbReference>
<dbReference type="CDD" id="cd04187">
    <property type="entry name" value="DPM1_like_bac"/>
    <property type="match status" value="1"/>
</dbReference>
<evidence type="ECO:0000256" key="5">
    <source>
        <dbReference type="ARBA" id="ARBA00022985"/>
    </source>
</evidence>
<keyword evidence="3 10" id="KW-0808">Transferase</keyword>
<dbReference type="Proteomes" id="UP000554286">
    <property type="component" value="Unassembled WGS sequence"/>
</dbReference>
<evidence type="ECO:0000313" key="11">
    <source>
        <dbReference type="Proteomes" id="UP000554286"/>
    </source>
</evidence>
<keyword evidence="2" id="KW-0328">Glycosyltransferase</keyword>
<reference evidence="10 11" key="1">
    <citation type="submission" date="2020-08" db="EMBL/GenBank/DDBJ databases">
        <title>Genome sequencing of Purple Non-Sulfur Bacteria from various extreme environments.</title>
        <authorList>
            <person name="Mayer M."/>
        </authorList>
    </citation>
    <scope>NUCLEOTIDE SEQUENCE [LARGE SCALE GENOMIC DNA]</scope>
    <source>
        <strain evidence="10 11">JA131</strain>
    </source>
</reference>
<comment type="caution">
    <text evidence="10">The sequence shown here is derived from an EMBL/GenBank/DDBJ whole genome shotgun (WGS) entry which is preliminary data.</text>
</comment>
<keyword evidence="4 8" id="KW-0812">Transmembrane</keyword>
<evidence type="ECO:0000256" key="1">
    <source>
        <dbReference type="ARBA" id="ARBA00022475"/>
    </source>
</evidence>